<comment type="caution">
    <text evidence="2">The sequence shown here is derived from an EMBL/GenBank/DDBJ whole genome shotgun (WGS) entry which is preliminary data.</text>
</comment>
<dbReference type="EMBL" id="JADGKB010000012">
    <property type="protein sequence ID" value="KAJ3260264.1"/>
    <property type="molecule type" value="Genomic_DNA"/>
</dbReference>
<protein>
    <recommendedName>
        <fullName evidence="1">BOD1/SHG1 domain-containing protein</fullName>
    </recommendedName>
</protein>
<sequence length="184" mass="20951">MNPANMAPQEILTEFKRSGKFDAVRRLVLEEFSSSPECRELISKLNESCGGINAPTQGSLVAKLGNSEILKEFNLISRKYLDSSHLRNRIKDDLKRMFEGEEKKEEPIAVPNIYKKQKIEQDYKIGQVIAAFVPDFSKASKESCYLVRIADYNENSKKQVAIKYIEDGVSSMVTFDQMFLPSEI</sequence>
<dbReference type="Pfam" id="PF05205">
    <property type="entry name" value="COMPASS-Shg1"/>
    <property type="match status" value="1"/>
</dbReference>
<dbReference type="Proteomes" id="UP001210925">
    <property type="component" value="Unassembled WGS sequence"/>
</dbReference>
<gene>
    <name evidence="2" type="ORF">HK103_000899</name>
</gene>
<reference evidence="2" key="1">
    <citation type="submission" date="2020-05" db="EMBL/GenBank/DDBJ databases">
        <title>Phylogenomic resolution of chytrid fungi.</title>
        <authorList>
            <person name="Stajich J.E."/>
            <person name="Amses K."/>
            <person name="Simmons R."/>
            <person name="Seto K."/>
            <person name="Myers J."/>
            <person name="Bonds A."/>
            <person name="Quandt C.A."/>
            <person name="Barry K."/>
            <person name="Liu P."/>
            <person name="Grigoriev I."/>
            <person name="Longcore J.E."/>
            <person name="James T.Y."/>
        </authorList>
    </citation>
    <scope>NUCLEOTIDE SEQUENCE</scope>
    <source>
        <strain evidence="2">PLAUS21</strain>
    </source>
</reference>
<organism evidence="2 3">
    <name type="scientific">Boothiomyces macroporosus</name>
    <dbReference type="NCBI Taxonomy" id="261099"/>
    <lineage>
        <taxon>Eukaryota</taxon>
        <taxon>Fungi</taxon>
        <taxon>Fungi incertae sedis</taxon>
        <taxon>Chytridiomycota</taxon>
        <taxon>Chytridiomycota incertae sedis</taxon>
        <taxon>Chytridiomycetes</taxon>
        <taxon>Rhizophydiales</taxon>
        <taxon>Terramycetaceae</taxon>
        <taxon>Boothiomyces</taxon>
    </lineage>
</organism>
<evidence type="ECO:0000259" key="1">
    <source>
        <dbReference type="Pfam" id="PF05205"/>
    </source>
</evidence>
<name>A0AAD5UK65_9FUNG</name>
<accession>A0AAD5UK65</accession>
<proteinExistence type="predicted"/>
<dbReference type="InterPro" id="IPR055264">
    <property type="entry name" value="BOD1/SHG1_dom"/>
</dbReference>
<feature type="domain" description="BOD1/SHG1" evidence="1">
    <location>
        <begin position="11"/>
        <end position="47"/>
    </location>
</feature>
<evidence type="ECO:0000313" key="2">
    <source>
        <dbReference type="EMBL" id="KAJ3260264.1"/>
    </source>
</evidence>
<keyword evidence="3" id="KW-1185">Reference proteome</keyword>
<dbReference type="AlphaFoldDB" id="A0AAD5UK65"/>
<evidence type="ECO:0000313" key="3">
    <source>
        <dbReference type="Proteomes" id="UP001210925"/>
    </source>
</evidence>